<dbReference type="InterPro" id="IPR032816">
    <property type="entry name" value="VTT_dom"/>
</dbReference>
<comment type="subcellular location">
    <subcellularLocation>
        <location evidence="1">Cell membrane</location>
        <topology evidence="1">Multi-pass membrane protein</topology>
    </subcellularLocation>
</comment>
<dbReference type="Pfam" id="PF09335">
    <property type="entry name" value="VTT_dom"/>
    <property type="match status" value="1"/>
</dbReference>
<evidence type="ECO:0000259" key="7">
    <source>
        <dbReference type="Pfam" id="PF09335"/>
    </source>
</evidence>
<evidence type="ECO:0000256" key="1">
    <source>
        <dbReference type="ARBA" id="ARBA00004651"/>
    </source>
</evidence>
<keyword evidence="3 6" id="KW-0812">Transmembrane</keyword>
<accession>N0B7Y4</accession>
<gene>
    <name evidence="8" type="ORF">HYPDE_40378</name>
</gene>
<protein>
    <recommendedName>
        <fullName evidence="7">VTT domain-containing protein</fullName>
    </recommendedName>
</protein>
<feature type="transmembrane region" description="Helical" evidence="6">
    <location>
        <begin position="52"/>
        <end position="73"/>
    </location>
</feature>
<reference evidence="8 9" key="1">
    <citation type="journal article" date="2013" name="Genome Announc.">
        <title>Genome sequences for three denitrifying bacterial strains isolated from a uranium- and nitrate-contaminated subsurface environment.</title>
        <authorList>
            <person name="Venkatramanan R."/>
            <person name="Prakash O."/>
            <person name="Woyke T."/>
            <person name="Chain P."/>
            <person name="Goodwin L.A."/>
            <person name="Watson D."/>
            <person name="Brooks S."/>
            <person name="Kostka J.E."/>
            <person name="Green S.J."/>
        </authorList>
    </citation>
    <scope>NUCLEOTIDE SEQUENCE [LARGE SCALE GENOMIC DNA]</scope>
    <source>
        <strain evidence="8 9">1NES1</strain>
    </source>
</reference>
<feature type="domain" description="VTT" evidence="7">
    <location>
        <begin position="31"/>
        <end position="154"/>
    </location>
</feature>
<organism evidence="8 9">
    <name type="scientific">Hyphomicrobium denitrificans 1NES1</name>
    <dbReference type="NCBI Taxonomy" id="670307"/>
    <lineage>
        <taxon>Bacteria</taxon>
        <taxon>Pseudomonadati</taxon>
        <taxon>Pseudomonadota</taxon>
        <taxon>Alphaproteobacteria</taxon>
        <taxon>Hyphomicrobiales</taxon>
        <taxon>Hyphomicrobiaceae</taxon>
        <taxon>Hyphomicrobium</taxon>
    </lineage>
</organism>
<dbReference type="PANTHER" id="PTHR42709:SF6">
    <property type="entry name" value="UNDECAPRENYL PHOSPHATE TRANSPORTER A"/>
    <property type="match status" value="1"/>
</dbReference>
<evidence type="ECO:0000313" key="8">
    <source>
        <dbReference type="EMBL" id="AGK59744.1"/>
    </source>
</evidence>
<evidence type="ECO:0000256" key="6">
    <source>
        <dbReference type="SAM" id="Phobius"/>
    </source>
</evidence>
<evidence type="ECO:0000256" key="2">
    <source>
        <dbReference type="ARBA" id="ARBA00022475"/>
    </source>
</evidence>
<name>N0B7Y4_9HYPH</name>
<dbReference type="PANTHER" id="PTHR42709">
    <property type="entry name" value="ALKALINE PHOSPHATASE LIKE PROTEIN"/>
    <property type="match status" value="1"/>
</dbReference>
<dbReference type="AlphaFoldDB" id="N0B7Y4"/>
<evidence type="ECO:0000313" key="9">
    <source>
        <dbReference type="Proteomes" id="UP000005952"/>
    </source>
</evidence>
<dbReference type="KEGG" id="hdt:HYPDE_40378"/>
<evidence type="ECO:0000256" key="3">
    <source>
        <dbReference type="ARBA" id="ARBA00022692"/>
    </source>
</evidence>
<keyword evidence="4 6" id="KW-1133">Transmembrane helix</keyword>
<dbReference type="Proteomes" id="UP000005952">
    <property type="component" value="Chromosome"/>
</dbReference>
<dbReference type="InterPro" id="IPR051311">
    <property type="entry name" value="DedA_domain"/>
</dbReference>
<dbReference type="EMBL" id="CP005587">
    <property type="protein sequence ID" value="AGK59744.1"/>
    <property type="molecule type" value="Genomic_DNA"/>
</dbReference>
<evidence type="ECO:0000256" key="5">
    <source>
        <dbReference type="ARBA" id="ARBA00023136"/>
    </source>
</evidence>
<feature type="transmembrane region" description="Helical" evidence="6">
    <location>
        <begin position="138"/>
        <end position="159"/>
    </location>
</feature>
<keyword evidence="5 6" id="KW-0472">Membrane</keyword>
<dbReference type="HOGENOM" id="CLU_044208_4_2_5"/>
<dbReference type="STRING" id="670307.HYPDE_40378"/>
<proteinExistence type="predicted"/>
<keyword evidence="2" id="KW-1003">Cell membrane</keyword>
<feature type="transmembrane region" description="Helical" evidence="6">
    <location>
        <begin position="12"/>
        <end position="31"/>
    </location>
</feature>
<sequence>MSHGELPHLISTYGYWVVIGIVGLESMGIPVPGETTLIAASLYAGTTHHLNIWFVIAAAAAGAILGDNIGFWVGREVGYRLLLRYGRYVRLNERRIKLGQYLFQRHGGKVVFFGRFVAVLRALAAFLAGANRMNWPRFLVFNAGGGILWATLYGVGAYYLGQTVEHLAKPIGIAVGVIAAIVILVSLVLLRRHEAQLEDEAERALPGPLRPPRVK</sequence>
<feature type="transmembrane region" description="Helical" evidence="6">
    <location>
        <begin position="171"/>
        <end position="190"/>
    </location>
</feature>
<dbReference type="GO" id="GO:0005886">
    <property type="term" value="C:plasma membrane"/>
    <property type="evidence" value="ECO:0007669"/>
    <property type="project" value="UniProtKB-SubCell"/>
</dbReference>
<keyword evidence="9" id="KW-1185">Reference proteome</keyword>
<dbReference type="eggNOG" id="COG0586">
    <property type="taxonomic scope" value="Bacteria"/>
</dbReference>
<evidence type="ECO:0000256" key="4">
    <source>
        <dbReference type="ARBA" id="ARBA00022989"/>
    </source>
</evidence>